<dbReference type="PANTHER" id="PTHR34988:SF1">
    <property type="entry name" value="DNA-BINDING PROTEIN"/>
    <property type="match status" value="1"/>
</dbReference>
<dbReference type="Proteomes" id="UP000663870">
    <property type="component" value="Unassembled WGS sequence"/>
</dbReference>
<evidence type="ECO:0000313" key="3">
    <source>
        <dbReference type="Proteomes" id="UP000663870"/>
    </source>
</evidence>
<feature type="non-terminal residue" evidence="2">
    <location>
        <position position="1"/>
    </location>
</feature>
<dbReference type="AlphaFoldDB" id="A0A816FZX1"/>
<dbReference type="CDD" id="cd11378">
    <property type="entry name" value="DUF296"/>
    <property type="match status" value="1"/>
</dbReference>
<dbReference type="InterPro" id="IPR005175">
    <property type="entry name" value="PPC_dom"/>
</dbReference>
<dbReference type="Pfam" id="PF03479">
    <property type="entry name" value="PCC"/>
    <property type="match status" value="1"/>
</dbReference>
<dbReference type="PANTHER" id="PTHR34988">
    <property type="entry name" value="PROTEIN, PUTATIVE-RELATED"/>
    <property type="match status" value="1"/>
</dbReference>
<protein>
    <recommendedName>
        <fullName evidence="1">PPC domain-containing protein</fullName>
    </recommendedName>
</protein>
<dbReference type="SUPFAM" id="SSF117856">
    <property type="entry name" value="AF0104/ALDC/Ptd012-like"/>
    <property type="match status" value="1"/>
</dbReference>
<organism evidence="2 3">
    <name type="scientific">Rotaria sordida</name>
    <dbReference type="NCBI Taxonomy" id="392033"/>
    <lineage>
        <taxon>Eukaryota</taxon>
        <taxon>Metazoa</taxon>
        <taxon>Spiralia</taxon>
        <taxon>Gnathifera</taxon>
        <taxon>Rotifera</taxon>
        <taxon>Eurotatoria</taxon>
        <taxon>Bdelloidea</taxon>
        <taxon>Philodinida</taxon>
        <taxon>Philodinidae</taxon>
        <taxon>Rotaria</taxon>
    </lineage>
</organism>
<keyword evidence="3" id="KW-1185">Reference proteome</keyword>
<dbReference type="EMBL" id="CAJNOL010014469">
    <property type="protein sequence ID" value="CAF1667919.1"/>
    <property type="molecule type" value="Genomic_DNA"/>
</dbReference>
<feature type="domain" description="PPC" evidence="1">
    <location>
        <begin position="38"/>
        <end position="165"/>
    </location>
</feature>
<evidence type="ECO:0000313" key="2">
    <source>
        <dbReference type="EMBL" id="CAF1667919.1"/>
    </source>
</evidence>
<proteinExistence type="predicted"/>
<sequence length="172" mass="19271">QLVTTEIEMPVITNTINSMLARKRKIKSQKRTPRQAPASTGIQCYPLRIGPGVELISTIHELMEDIGVQSLFILSCIGTLSECSLNSHQLNKKKYDIVSLSGTFDKQSHYIMGSFADPDTGSLIGGQVRSLTVYTTCELMLAEPLDCTFHREFDPRTGQNELNVRRKLLIDR</sequence>
<accession>A0A816FZX1</accession>
<name>A0A816FZX1_9BILA</name>
<comment type="caution">
    <text evidence="2">The sequence shown here is derived from an EMBL/GenBank/DDBJ whole genome shotgun (WGS) entry which is preliminary data.</text>
</comment>
<dbReference type="PROSITE" id="PS51742">
    <property type="entry name" value="PPC"/>
    <property type="match status" value="1"/>
</dbReference>
<dbReference type="Gene3D" id="3.30.1330.80">
    <property type="entry name" value="Hypothetical protein, similar to alpha- acetolactate decarboxylase, domain 2"/>
    <property type="match status" value="1"/>
</dbReference>
<evidence type="ECO:0000259" key="1">
    <source>
        <dbReference type="PROSITE" id="PS51742"/>
    </source>
</evidence>
<reference evidence="2" key="1">
    <citation type="submission" date="2021-02" db="EMBL/GenBank/DDBJ databases">
        <authorList>
            <person name="Nowell W R."/>
        </authorList>
    </citation>
    <scope>NUCLEOTIDE SEQUENCE</scope>
</reference>
<gene>
    <name evidence="2" type="ORF">JXQ802_LOCUS57120</name>
</gene>